<keyword evidence="1" id="KW-0614">Plasmid</keyword>
<dbReference type="Proteomes" id="UP000252038">
    <property type="component" value="Plasmid unnamed"/>
</dbReference>
<dbReference type="AlphaFoldDB" id="A0A344UPH3"/>
<reference evidence="1 2" key="1">
    <citation type="submission" date="2018-05" db="EMBL/GenBank/DDBJ databases">
        <title>Genome sequencing, assembly and analysis of the novel insecticidal bacterium, Chromobacterium phragmitis.</title>
        <authorList>
            <person name="Sparks M.E."/>
            <person name="Blackburn M.B."/>
            <person name="Gundersen-Rindal D.E."/>
        </authorList>
    </citation>
    <scope>NUCLEOTIDE SEQUENCE [LARGE SCALE GENOMIC DNA]</scope>
    <source>
        <strain evidence="1">IIBBL 274-1</strain>
        <plasmid evidence="1 2">unnamed</plasmid>
    </source>
</reference>
<accession>A0A344UPH3</accession>
<name>A0A344UPH3_9NEIS</name>
<evidence type="ECO:0000313" key="1">
    <source>
        <dbReference type="EMBL" id="AXE37171.1"/>
    </source>
</evidence>
<dbReference type="KEGG" id="chrb:DK843_22750"/>
<dbReference type="RefSeq" id="WP_114074605.1">
    <property type="nucleotide sequence ID" value="NZ_CP029555.1"/>
</dbReference>
<proteinExistence type="predicted"/>
<dbReference type="EMBL" id="CP029555">
    <property type="protein sequence ID" value="AXE37171.1"/>
    <property type="molecule type" value="Genomic_DNA"/>
</dbReference>
<evidence type="ECO:0000313" key="2">
    <source>
        <dbReference type="Proteomes" id="UP000252038"/>
    </source>
</evidence>
<sequence>MNLNPIGDKAEALEKGREWSTQAQETHTSTIALPWQMPYANERIQKSINVRLNEPLLAKLDVLIAIGVIKSKLSYCANLIEEDSSRLIEENWERVLAHIKANPPKVSE</sequence>
<geneLocation type="plasmid" evidence="1 2">
    <name>unnamed</name>
</geneLocation>
<gene>
    <name evidence="1" type="ORF">DK843_22750</name>
</gene>
<protein>
    <submittedName>
        <fullName evidence="1">Uncharacterized protein</fullName>
    </submittedName>
</protein>
<organism evidence="1 2">
    <name type="scientific">Chromobacterium phragmitis</name>
    <dbReference type="NCBI Taxonomy" id="2202141"/>
    <lineage>
        <taxon>Bacteria</taxon>
        <taxon>Pseudomonadati</taxon>
        <taxon>Pseudomonadota</taxon>
        <taxon>Betaproteobacteria</taxon>
        <taxon>Neisseriales</taxon>
        <taxon>Chromobacteriaceae</taxon>
        <taxon>Chromobacterium</taxon>
    </lineage>
</organism>